<dbReference type="HOGENOM" id="CLU_2471282_0_0_1"/>
<evidence type="ECO:0000313" key="3">
    <source>
        <dbReference type="Proteomes" id="UP000002320"/>
    </source>
</evidence>
<evidence type="ECO:0000313" key="1">
    <source>
        <dbReference type="EMBL" id="EDS43425.1"/>
    </source>
</evidence>
<organism>
    <name type="scientific">Culex quinquefasciatus</name>
    <name type="common">Southern house mosquito</name>
    <name type="synonym">Culex pungens</name>
    <dbReference type="NCBI Taxonomy" id="7176"/>
    <lineage>
        <taxon>Eukaryota</taxon>
        <taxon>Metazoa</taxon>
        <taxon>Ecdysozoa</taxon>
        <taxon>Arthropoda</taxon>
        <taxon>Hexapoda</taxon>
        <taxon>Insecta</taxon>
        <taxon>Pterygota</taxon>
        <taxon>Neoptera</taxon>
        <taxon>Endopterygota</taxon>
        <taxon>Diptera</taxon>
        <taxon>Nematocera</taxon>
        <taxon>Culicoidea</taxon>
        <taxon>Culicidae</taxon>
        <taxon>Culicinae</taxon>
        <taxon>Culicini</taxon>
        <taxon>Culex</taxon>
        <taxon>Culex</taxon>
    </lineage>
</organism>
<evidence type="ECO:0000313" key="2">
    <source>
        <dbReference type="EnsemblMetazoa" id="CPIJ016328-PA"/>
    </source>
</evidence>
<accession>B0X9Z9</accession>
<sequence length="88" mass="9695">MEMAANGTLVPGLQNSAGPCRLLLEVVNRIGLVPNQIMRTIDRKLHKNNLPVLLSTLTQKHRAGRQVGHVLREFDGPHQAAGKVKDVR</sequence>
<name>B0X9Z9_CULQU</name>
<dbReference type="InParanoid" id="B0X9Z9"/>
<reference evidence="2" key="2">
    <citation type="submission" date="2021-02" db="UniProtKB">
        <authorList>
            <consortium name="EnsemblMetazoa"/>
        </authorList>
    </citation>
    <scope>IDENTIFICATION</scope>
    <source>
        <strain evidence="2">JHB</strain>
    </source>
</reference>
<dbReference type="EnsemblMetazoa" id="CPIJ016328-RA">
    <property type="protein sequence ID" value="CPIJ016328-PA"/>
    <property type="gene ID" value="CPIJ016328"/>
</dbReference>
<proteinExistence type="predicted"/>
<dbReference type="STRING" id="7176.B0X9Z9"/>
<reference evidence="1" key="1">
    <citation type="submission" date="2007-03" db="EMBL/GenBank/DDBJ databases">
        <title>Annotation of Culex pipiens quinquefasciatus.</title>
        <authorList>
            <consortium name="The Broad Institute Genome Sequencing Platform"/>
            <person name="Atkinson P.W."/>
            <person name="Hemingway J."/>
            <person name="Christensen B.M."/>
            <person name="Higgs S."/>
            <person name="Kodira C."/>
            <person name="Hannick L."/>
            <person name="Megy K."/>
            <person name="O'Leary S."/>
            <person name="Pearson M."/>
            <person name="Haas B.J."/>
            <person name="Mauceli E."/>
            <person name="Wortman J.R."/>
            <person name="Lee N.H."/>
            <person name="Guigo R."/>
            <person name="Stanke M."/>
            <person name="Alvarado L."/>
            <person name="Amedeo P."/>
            <person name="Antoine C.H."/>
            <person name="Arensburger P."/>
            <person name="Bidwell S.L."/>
            <person name="Crawford M."/>
            <person name="Camaro F."/>
            <person name="Devon K."/>
            <person name="Engels R."/>
            <person name="Hammond M."/>
            <person name="Howarth C."/>
            <person name="Koehrsen M."/>
            <person name="Lawson D."/>
            <person name="Montgomery P."/>
            <person name="Nene V."/>
            <person name="Nusbaum C."/>
            <person name="Puiu D."/>
            <person name="Romero-Severson J."/>
            <person name="Severson D.W."/>
            <person name="Shumway M."/>
            <person name="Sisk P."/>
            <person name="Stolte C."/>
            <person name="Zeng Q."/>
            <person name="Eisenstadt E."/>
            <person name="Fraser-Liggett C."/>
            <person name="Strausberg R."/>
            <person name="Galagan J."/>
            <person name="Birren B."/>
            <person name="Collins F.H."/>
        </authorList>
    </citation>
    <scope>NUCLEOTIDE SEQUENCE [LARGE SCALE GENOMIC DNA]</scope>
    <source>
        <strain evidence="1">JHB</strain>
    </source>
</reference>
<gene>
    <name evidence="2" type="primary">6049764</name>
    <name evidence="1" type="ORF">CpipJ_CPIJ016328</name>
</gene>
<dbReference type="VEuPathDB" id="VectorBase:CPIJ016328"/>
<dbReference type="KEGG" id="cqu:CpipJ_CPIJ016328"/>
<dbReference type="Proteomes" id="UP000002320">
    <property type="component" value="Unassembled WGS sequence"/>
</dbReference>
<protein>
    <submittedName>
        <fullName evidence="1 2">Uncharacterized protein</fullName>
    </submittedName>
</protein>
<dbReference type="AlphaFoldDB" id="B0X9Z9"/>
<keyword evidence="3" id="KW-1185">Reference proteome</keyword>
<dbReference type="EMBL" id="DS232557">
    <property type="protein sequence ID" value="EDS43425.1"/>
    <property type="molecule type" value="Genomic_DNA"/>
</dbReference>